<dbReference type="EMBL" id="JAVDTH010000032">
    <property type="protein sequence ID" value="MDR6714635.1"/>
    <property type="molecule type" value="Genomic_DNA"/>
</dbReference>
<evidence type="ECO:0000313" key="2">
    <source>
        <dbReference type="Proteomes" id="UP001259587"/>
    </source>
</evidence>
<evidence type="ECO:0000313" key="1">
    <source>
        <dbReference type="EMBL" id="MDR6714635.1"/>
    </source>
</evidence>
<comment type="caution">
    <text evidence="1">The sequence shown here is derived from an EMBL/GenBank/DDBJ whole genome shotgun (WGS) entry which is preliminary data.</text>
</comment>
<dbReference type="Proteomes" id="UP001259587">
    <property type="component" value="Unassembled WGS sequence"/>
</dbReference>
<name>A0ACC6K8A2_9PSED</name>
<protein>
    <submittedName>
        <fullName evidence="1">Major type 1 subunit fimbrin (Pilin)</fullName>
    </submittedName>
</protein>
<accession>A0ACC6K8A2</accession>
<reference evidence="1" key="1">
    <citation type="submission" date="2023-07" db="EMBL/GenBank/DDBJ databases">
        <title>Sorghum-associated microbial communities from plants grown in Nebraska, USA.</title>
        <authorList>
            <person name="Schachtman D."/>
        </authorList>
    </citation>
    <scope>NUCLEOTIDE SEQUENCE</scope>
    <source>
        <strain evidence="1">BE56</strain>
    </source>
</reference>
<organism evidence="1 2">
    <name type="scientific">Pseudomonas hunanensis</name>
    <dbReference type="NCBI Taxonomy" id="1247546"/>
    <lineage>
        <taxon>Bacteria</taxon>
        <taxon>Pseudomonadati</taxon>
        <taxon>Pseudomonadota</taxon>
        <taxon>Gammaproteobacteria</taxon>
        <taxon>Pseudomonadales</taxon>
        <taxon>Pseudomonadaceae</taxon>
        <taxon>Pseudomonas</taxon>
    </lineage>
</organism>
<proteinExistence type="predicted"/>
<sequence>MNKTLTALALCMLSNAALANTGNINFAGSITPGGTCPIEIVEPGTGGTVLPRVVLGSYHPEYFTATGVKTREIPFAMRVTPGAGCTIPAGGKATVTFSAIYGAEGTNLYRLRPGAAKNLALAIQDSTLTNLAPGKASAEYTLDVTAPTEMLFYAMYQALDNKVEPGDAHTEVSFLVDIK</sequence>
<keyword evidence="2" id="KW-1185">Reference proteome</keyword>
<gene>
    <name evidence="1" type="ORF">J2W83_004271</name>
</gene>